<evidence type="ECO:0000256" key="1">
    <source>
        <dbReference type="SAM" id="MobiDB-lite"/>
    </source>
</evidence>
<dbReference type="InterPro" id="IPR021074">
    <property type="entry name" value="Formate_DH_dsu"/>
</dbReference>
<proteinExistence type="predicted"/>
<dbReference type="STRING" id="582899.Hden_2468"/>
<keyword evidence="3" id="KW-1185">Reference proteome</keyword>
<dbReference type="Pfam" id="PF11390">
    <property type="entry name" value="FdsD"/>
    <property type="match status" value="1"/>
</dbReference>
<evidence type="ECO:0000313" key="3">
    <source>
        <dbReference type="Proteomes" id="UP000002033"/>
    </source>
</evidence>
<organism evidence="2 3">
    <name type="scientific">Hyphomicrobium denitrificans (strain ATCC 51888 / DSM 1869 / NCIMB 11706 / TK 0415)</name>
    <dbReference type="NCBI Taxonomy" id="582899"/>
    <lineage>
        <taxon>Bacteria</taxon>
        <taxon>Pseudomonadati</taxon>
        <taxon>Pseudomonadota</taxon>
        <taxon>Alphaproteobacteria</taxon>
        <taxon>Hyphomicrobiales</taxon>
        <taxon>Hyphomicrobiaceae</taxon>
        <taxon>Hyphomicrobium</taxon>
    </lineage>
</organism>
<sequence>MDKEVLIQMANQITDFWSPYPKTEATESIARHIHTFWDPRMRDQMKTIIDDGGEGLSPLFIETMKDYFNGPKSPAKPVPSAPQAKPKAGTPAS</sequence>
<reference evidence="3" key="1">
    <citation type="journal article" date="2011" name="J. Bacteriol.">
        <title>Genome sequences of eight morphologically diverse alphaproteobacteria.</title>
        <authorList>
            <consortium name="US DOE Joint Genome Institute"/>
            <person name="Brown P.J."/>
            <person name="Kysela D.T."/>
            <person name="Buechlein A."/>
            <person name="Hemmerich C."/>
            <person name="Brun Y.V."/>
        </authorList>
    </citation>
    <scope>NUCLEOTIDE SEQUENCE [LARGE SCALE GENOMIC DNA]</scope>
    <source>
        <strain evidence="3">ATCC 51888 / DSM 1869 / NCIB 11706 / TK 0415</strain>
    </source>
</reference>
<dbReference type="eggNOG" id="ENOG5032Z86">
    <property type="taxonomic scope" value="Bacteria"/>
</dbReference>
<dbReference type="Proteomes" id="UP000002033">
    <property type="component" value="Chromosome"/>
</dbReference>
<dbReference type="AlphaFoldDB" id="D8JSH1"/>
<dbReference type="KEGG" id="hdn:Hden_2468"/>
<dbReference type="RefSeq" id="WP_013216424.1">
    <property type="nucleotide sequence ID" value="NC_014313.1"/>
</dbReference>
<feature type="region of interest" description="Disordered" evidence="1">
    <location>
        <begin position="68"/>
        <end position="93"/>
    </location>
</feature>
<gene>
    <name evidence="2" type="ordered locus">Hden_2468</name>
</gene>
<protein>
    <submittedName>
        <fullName evidence="2">Uncharacterized protein</fullName>
    </submittedName>
</protein>
<name>D8JSH1_HYPDA</name>
<evidence type="ECO:0000313" key="2">
    <source>
        <dbReference type="EMBL" id="ADJ24265.1"/>
    </source>
</evidence>
<dbReference type="OrthoDB" id="7409377at2"/>
<feature type="compositionally biased region" description="Low complexity" evidence="1">
    <location>
        <begin position="81"/>
        <end position="93"/>
    </location>
</feature>
<accession>D8JSH1</accession>
<dbReference type="HOGENOM" id="CLU_166802_0_0_5"/>
<dbReference type="EMBL" id="CP002083">
    <property type="protein sequence ID" value="ADJ24265.1"/>
    <property type="molecule type" value="Genomic_DNA"/>
</dbReference>